<dbReference type="GO" id="GO:0005184">
    <property type="term" value="F:neuropeptide hormone activity"/>
    <property type="evidence" value="ECO:0007669"/>
    <property type="project" value="InterPro"/>
</dbReference>
<keyword evidence="6" id="KW-0527">Neuropeptide</keyword>
<dbReference type="PROSITE" id="PS01250">
    <property type="entry name" value="CHH_MIH_GIH"/>
    <property type="match status" value="1"/>
</dbReference>
<dbReference type="InterPro" id="IPR001166">
    <property type="entry name" value="Hyperglycemic"/>
</dbReference>
<keyword evidence="12" id="KW-1185">Reference proteome</keyword>
<evidence type="ECO:0000256" key="5">
    <source>
        <dbReference type="ARBA" id="ARBA00023157"/>
    </source>
</evidence>
<dbReference type="Pfam" id="PF01147">
    <property type="entry name" value="Crust_neurohorm"/>
    <property type="match status" value="1"/>
</dbReference>
<evidence type="ECO:0000313" key="11">
    <source>
        <dbReference type="EMBL" id="ROT60585.1"/>
    </source>
</evidence>
<dbReference type="InterPro" id="IPR031098">
    <property type="entry name" value="Crust_neurohorm"/>
</dbReference>
<evidence type="ECO:0000256" key="8">
    <source>
        <dbReference type="SAM" id="MobiDB-lite"/>
    </source>
</evidence>
<sequence>MFASRMVWSALVLSLMVALAASAATWDRSFRDEEEPPKFLPPSSPDSSAVALPRTLPLPADEDHSLSKRSGYYNSCTGVYDRELIARLDRVCEDCYNLYRDVEVAVGCRKGCYHNEVFLYCVDYMFRPRQRNQYRAALQKLGK</sequence>
<dbReference type="EMBL" id="MK732901">
    <property type="protein sequence ID" value="QEE04599.1"/>
    <property type="molecule type" value="mRNA"/>
</dbReference>
<comment type="subcellular location">
    <subcellularLocation>
        <location evidence="1">Secreted</location>
    </subcellularLocation>
</comment>
<feature type="disulfide bond" evidence="7">
    <location>
        <begin position="92"/>
        <end position="108"/>
    </location>
</feature>
<dbReference type="SUPFAM" id="SSF81778">
    <property type="entry name" value="Crustacean CHH/MIH/GIH neurohormone"/>
    <property type="match status" value="1"/>
</dbReference>
<dbReference type="PANTHER" id="PTHR35981">
    <property type="entry name" value="ION TRANSPORT PEPTIDE, ISOFORM C"/>
    <property type="match status" value="1"/>
</dbReference>
<reference evidence="11 12" key="2">
    <citation type="submission" date="2019-01" db="EMBL/GenBank/DDBJ databases">
        <title>The decoding of complex shrimp genome reveals the adaptation for benthos swimmer, frequently molting mechanism and breeding impact on genome.</title>
        <authorList>
            <person name="Sun Y."/>
            <person name="Gao Y."/>
            <person name="Yu Y."/>
        </authorList>
    </citation>
    <scope>NUCLEOTIDE SEQUENCE [LARGE SCALE GENOMIC DNA]</scope>
    <source>
        <tissue evidence="11">Muscle</tissue>
    </source>
</reference>
<feature type="signal peptide" evidence="9">
    <location>
        <begin position="1"/>
        <end position="23"/>
    </location>
</feature>
<keyword evidence="4" id="KW-0372">Hormone</keyword>
<evidence type="ECO:0000313" key="10">
    <source>
        <dbReference type="EMBL" id="QEE04599.1"/>
    </source>
</evidence>
<gene>
    <name evidence="10" type="primary">CHH1</name>
    <name evidence="11" type="ORF">C7M84_011788</name>
</gene>
<dbReference type="GO" id="GO:0007623">
    <property type="term" value="P:circadian rhythm"/>
    <property type="evidence" value="ECO:0007669"/>
    <property type="project" value="TreeGrafter"/>
</dbReference>
<dbReference type="PANTHER" id="PTHR35981:SF2">
    <property type="entry name" value="ION TRANSPORT PEPTIDE, ISOFORM C"/>
    <property type="match status" value="1"/>
</dbReference>
<keyword evidence="3" id="KW-0964">Secreted</keyword>
<evidence type="ECO:0000256" key="2">
    <source>
        <dbReference type="ARBA" id="ARBA00005447"/>
    </source>
</evidence>
<evidence type="ECO:0000256" key="7">
    <source>
        <dbReference type="PIRSR" id="PIRSR631098-51"/>
    </source>
</evidence>
<reference evidence="11 12" key="1">
    <citation type="submission" date="2018-04" db="EMBL/GenBank/DDBJ databases">
        <authorList>
            <person name="Zhang X."/>
            <person name="Yuan J."/>
            <person name="Li F."/>
            <person name="Xiang J."/>
        </authorList>
    </citation>
    <scope>NUCLEOTIDE SEQUENCE [LARGE SCALE GENOMIC DNA]</scope>
    <source>
        <tissue evidence="11">Muscle</tissue>
    </source>
</reference>
<evidence type="ECO:0000256" key="3">
    <source>
        <dbReference type="ARBA" id="ARBA00022525"/>
    </source>
</evidence>
<dbReference type="PRINTS" id="PR00550">
    <property type="entry name" value="HYPRGLYCEMIC"/>
</dbReference>
<dbReference type="GO" id="GO:0005576">
    <property type="term" value="C:extracellular region"/>
    <property type="evidence" value="ECO:0007669"/>
    <property type="project" value="UniProtKB-SubCell"/>
</dbReference>
<dbReference type="InterPro" id="IPR035957">
    <property type="entry name" value="Crust_neurohorm_sf"/>
</dbReference>
<evidence type="ECO:0000313" key="12">
    <source>
        <dbReference type="Proteomes" id="UP000283509"/>
    </source>
</evidence>
<feature type="disulfide bond" evidence="7">
    <location>
        <begin position="95"/>
        <end position="121"/>
    </location>
</feature>
<dbReference type="Gene3D" id="1.10.2010.10">
    <property type="entry name" value="Crustacean CHH/MIH/GIH neurohormone"/>
    <property type="match status" value="1"/>
</dbReference>
<dbReference type="InterPro" id="IPR018251">
    <property type="entry name" value="Crust_neurhormone_CS"/>
</dbReference>
<feature type="disulfide bond" evidence="7">
    <location>
        <begin position="76"/>
        <end position="112"/>
    </location>
</feature>
<organism evidence="11 12">
    <name type="scientific">Penaeus vannamei</name>
    <name type="common">Whiteleg shrimp</name>
    <name type="synonym">Litopenaeus vannamei</name>
    <dbReference type="NCBI Taxonomy" id="6689"/>
    <lineage>
        <taxon>Eukaryota</taxon>
        <taxon>Metazoa</taxon>
        <taxon>Ecdysozoa</taxon>
        <taxon>Arthropoda</taxon>
        <taxon>Crustacea</taxon>
        <taxon>Multicrustacea</taxon>
        <taxon>Malacostraca</taxon>
        <taxon>Eumalacostraca</taxon>
        <taxon>Eucarida</taxon>
        <taxon>Decapoda</taxon>
        <taxon>Dendrobranchiata</taxon>
        <taxon>Penaeoidea</taxon>
        <taxon>Penaeidae</taxon>
        <taxon>Penaeus</taxon>
    </lineage>
</organism>
<evidence type="ECO:0000256" key="9">
    <source>
        <dbReference type="SAM" id="SignalP"/>
    </source>
</evidence>
<name>A0A3R7PVG1_PENVA</name>
<dbReference type="OrthoDB" id="6365952at2759"/>
<keyword evidence="9" id="KW-0732">Signal</keyword>
<evidence type="ECO:0000256" key="4">
    <source>
        <dbReference type="ARBA" id="ARBA00022702"/>
    </source>
</evidence>
<feature type="chain" id="PRO_5036343591" evidence="9">
    <location>
        <begin position="24"/>
        <end position="143"/>
    </location>
</feature>
<protein>
    <submittedName>
        <fullName evidence="11">Crustacean hyperglycemic hormone 2</fullName>
    </submittedName>
    <submittedName>
        <fullName evidence="10">Crustacean hyperglycemic hormone isoform 1</fullName>
    </submittedName>
</protein>
<proteinExistence type="evidence at transcript level"/>
<dbReference type="Proteomes" id="UP000283509">
    <property type="component" value="Unassembled WGS sequence"/>
</dbReference>
<comment type="similarity">
    <text evidence="2">Belongs to the arthropod CHH/MIH/GIH/VIH hormone family.</text>
</comment>
<dbReference type="GO" id="GO:0007218">
    <property type="term" value="P:neuropeptide signaling pathway"/>
    <property type="evidence" value="ECO:0007669"/>
    <property type="project" value="UniProtKB-KW"/>
</dbReference>
<evidence type="ECO:0000256" key="6">
    <source>
        <dbReference type="ARBA" id="ARBA00023320"/>
    </source>
</evidence>
<accession>A0A3R7PVG1</accession>
<evidence type="ECO:0000256" key="1">
    <source>
        <dbReference type="ARBA" id="ARBA00004613"/>
    </source>
</evidence>
<feature type="region of interest" description="Disordered" evidence="8">
    <location>
        <begin position="33"/>
        <end position="52"/>
    </location>
</feature>
<dbReference type="EMBL" id="QCYY01004682">
    <property type="protein sequence ID" value="ROT60585.1"/>
    <property type="molecule type" value="Genomic_DNA"/>
</dbReference>
<keyword evidence="5 7" id="KW-1015">Disulfide bond</keyword>
<reference evidence="10" key="3">
    <citation type="submission" date="2019-04" db="EMBL/GenBank/DDBJ databases">
        <title>Sex-biased crustacean hyperglycemic hormones and their putative receptor regulating the expression of insulin-like androgenic gland hormone gene in the Pacific white shrimp Litopenaeus vannamei.</title>
        <authorList>
            <person name="Guo Q."/>
            <person name="Li S."/>
            <person name="Lv X."/>
            <person name="Xiang J."/>
            <person name="Sagi A."/>
            <person name="Li F."/>
        </authorList>
    </citation>
    <scope>NUCLEOTIDE SEQUENCE</scope>
</reference>
<dbReference type="AlphaFoldDB" id="A0A3R7PVG1"/>